<accession>A0ACB7U645</accession>
<proteinExistence type="predicted"/>
<comment type="caution">
    <text evidence="1">The sequence shown here is derived from an EMBL/GenBank/DDBJ whole genome shotgun (WGS) entry which is preliminary data.</text>
</comment>
<dbReference type="EMBL" id="CM037028">
    <property type="protein sequence ID" value="KAH7655786.1"/>
    <property type="molecule type" value="Genomic_DNA"/>
</dbReference>
<keyword evidence="1" id="KW-0548">Nucleotidyltransferase</keyword>
<reference evidence="2" key="1">
    <citation type="journal article" date="2022" name="Nat. Commun.">
        <title>Chromosome evolution and the genetic basis of agronomically important traits in greater yam.</title>
        <authorList>
            <person name="Bredeson J.V."/>
            <person name="Lyons J.B."/>
            <person name="Oniyinde I.O."/>
            <person name="Okereke N.R."/>
            <person name="Kolade O."/>
            <person name="Nnabue I."/>
            <person name="Nwadili C.O."/>
            <person name="Hribova E."/>
            <person name="Parker M."/>
            <person name="Nwogha J."/>
            <person name="Shu S."/>
            <person name="Carlson J."/>
            <person name="Kariba R."/>
            <person name="Muthemba S."/>
            <person name="Knop K."/>
            <person name="Barton G.J."/>
            <person name="Sherwood A.V."/>
            <person name="Lopez-Montes A."/>
            <person name="Asiedu R."/>
            <person name="Jamnadass R."/>
            <person name="Muchugi A."/>
            <person name="Goodstein D."/>
            <person name="Egesi C.N."/>
            <person name="Featherston J."/>
            <person name="Asfaw A."/>
            <person name="Simpson G.G."/>
            <person name="Dolezel J."/>
            <person name="Hendre P.S."/>
            <person name="Van Deynze A."/>
            <person name="Kumar P.L."/>
            <person name="Obidiegwu J.E."/>
            <person name="Bhattacharjee R."/>
            <person name="Rokhsar D.S."/>
        </authorList>
    </citation>
    <scope>NUCLEOTIDE SEQUENCE [LARGE SCALE GENOMIC DNA]</scope>
    <source>
        <strain evidence="2">cv. TDa95/00328</strain>
    </source>
</reference>
<evidence type="ECO:0000313" key="1">
    <source>
        <dbReference type="EMBL" id="KAH7655786.1"/>
    </source>
</evidence>
<sequence>MCIIYHSVLASLLSRLSHFVCEYSMIYYHKPAMECLPLVMEPESGFYADPVVVLDFQSLYPSTIIGYNLCFSTCLGKVTPSRETVLGVSCYAPDQKILMDLKQEILITPNGVMYVPDKVRKGVLPCLLEEILSTRIMIKKSNGEVINLTTGSAKELFHESQNEVEWIPSLVALIGCDPHQCGCICEGIMLSKHKIPMWFKFT</sequence>
<organism evidence="1 2">
    <name type="scientific">Dioscorea alata</name>
    <name type="common">Purple yam</name>
    <dbReference type="NCBI Taxonomy" id="55571"/>
    <lineage>
        <taxon>Eukaryota</taxon>
        <taxon>Viridiplantae</taxon>
        <taxon>Streptophyta</taxon>
        <taxon>Embryophyta</taxon>
        <taxon>Tracheophyta</taxon>
        <taxon>Spermatophyta</taxon>
        <taxon>Magnoliopsida</taxon>
        <taxon>Liliopsida</taxon>
        <taxon>Dioscoreales</taxon>
        <taxon>Dioscoreaceae</taxon>
        <taxon>Dioscorea</taxon>
    </lineage>
</organism>
<evidence type="ECO:0000313" key="2">
    <source>
        <dbReference type="Proteomes" id="UP000827976"/>
    </source>
</evidence>
<dbReference type="Proteomes" id="UP000827976">
    <property type="component" value="Chromosome 18"/>
</dbReference>
<name>A0ACB7U645_DIOAL</name>
<keyword evidence="2" id="KW-1185">Reference proteome</keyword>
<gene>
    <name evidence="1" type="ORF">IHE45_18G034900</name>
</gene>
<dbReference type="EC" id="2.7.7.7" evidence="1"/>
<keyword evidence="1" id="KW-0808">Transferase</keyword>
<keyword evidence="1" id="KW-0239">DNA-directed DNA polymerase</keyword>
<protein>
    <submittedName>
        <fullName evidence="1">DNA-directed DNA polymerase protein</fullName>
        <ecNumber evidence="1">2.7.7.7</ecNumber>
    </submittedName>
</protein>